<accession>A0A934MFF8</accession>
<evidence type="ECO:0000313" key="3">
    <source>
        <dbReference type="Proteomes" id="UP000609531"/>
    </source>
</evidence>
<organism evidence="2 3">
    <name type="scientific">Acuticoccus mangrovi</name>
    <dbReference type="NCBI Taxonomy" id="2796142"/>
    <lineage>
        <taxon>Bacteria</taxon>
        <taxon>Pseudomonadati</taxon>
        <taxon>Pseudomonadota</taxon>
        <taxon>Alphaproteobacteria</taxon>
        <taxon>Hyphomicrobiales</taxon>
        <taxon>Amorphaceae</taxon>
        <taxon>Acuticoccus</taxon>
    </lineage>
</organism>
<feature type="domain" description="Flavin reductase like" evidence="1">
    <location>
        <begin position="19"/>
        <end position="167"/>
    </location>
</feature>
<protein>
    <submittedName>
        <fullName evidence="2">Flavin reductase family protein</fullName>
    </submittedName>
</protein>
<dbReference type="EMBL" id="JAEKJA010000003">
    <property type="protein sequence ID" value="MBJ3774880.1"/>
    <property type="molecule type" value="Genomic_DNA"/>
</dbReference>
<dbReference type="GO" id="GO:0010181">
    <property type="term" value="F:FMN binding"/>
    <property type="evidence" value="ECO:0007669"/>
    <property type="project" value="InterPro"/>
</dbReference>
<keyword evidence="3" id="KW-1185">Reference proteome</keyword>
<evidence type="ECO:0000259" key="1">
    <source>
        <dbReference type="SMART" id="SM00903"/>
    </source>
</evidence>
<dbReference type="Proteomes" id="UP000609531">
    <property type="component" value="Unassembled WGS sequence"/>
</dbReference>
<dbReference type="AlphaFoldDB" id="A0A934MFF8"/>
<dbReference type="Gene3D" id="2.30.110.10">
    <property type="entry name" value="Electron Transport, Fmn-binding Protein, Chain A"/>
    <property type="match status" value="1"/>
</dbReference>
<gene>
    <name evidence="2" type="ORF">JCR33_04230</name>
</gene>
<comment type="caution">
    <text evidence="2">The sequence shown here is derived from an EMBL/GenBank/DDBJ whole genome shotgun (WGS) entry which is preliminary data.</text>
</comment>
<dbReference type="InterPro" id="IPR012349">
    <property type="entry name" value="Split_barrel_FMN-bd"/>
</dbReference>
<dbReference type="InterPro" id="IPR002563">
    <property type="entry name" value="Flavin_Rdtase-like_dom"/>
</dbReference>
<dbReference type="Pfam" id="PF01613">
    <property type="entry name" value="Flavin_Reduct"/>
    <property type="match status" value="1"/>
</dbReference>
<reference evidence="2" key="1">
    <citation type="submission" date="2020-12" db="EMBL/GenBank/DDBJ databases">
        <title>Bacterial taxonomy.</title>
        <authorList>
            <person name="Pan X."/>
        </authorList>
    </citation>
    <scope>NUCLEOTIDE SEQUENCE</scope>
    <source>
        <strain evidence="2">B2012</strain>
    </source>
</reference>
<dbReference type="PANTHER" id="PTHR43812">
    <property type="entry name" value="BLR2425 PROTEIN"/>
    <property type="match status" value="1"/>
</dbReference>
<sequence>MHYDARRNDHGLPHDPFKALVAPRPIGWISTVDAKGQANLAPYSYFNAICDKPHLVMFSSMGRKDTLSNIEATGAFVCNLATYALREAVNMTSAPAPHGVSEFELAGLVPAPSVAVAPPRVAQAPVALECELVRVLPLTDAAGAPARYTAAIGEVVHIHIDDAIIRDGIVDLAAAGAIARCGYRQYAHVDSLFEMKRPDYRS</sequence>
<dbReference type="SUPFAM" id="SSF50475">
    <property type="entry name" value="FMN-binding split barrel"/>
    <property type="match status" value="1"/>
</dbReference>
<dbReference type="RefSeq" id="WP_198880788.1">
    <property type="nucleotide sequence ID" value="NZ_JAEKJA010000003.1"/>
</dbReference>
<proteinExistence type="predicted"/>
<dbReference type="SMART" id="SM00903">
    <property type="entry name" value="Flavin_Reduct"/>
    <property type="match status" value="1"/>
</dbReference>
<dbReference type="GO" id="GO:0016646">
    <property type="term" value="F:oxidoreductase activity, acting on the CH-NH group of donors, NAD or NADP as acceptor"/>
    <property type="evidence" value="ECO:0007669"/>
    <property type="project" value="UniProtKB-ARBA"/>
</dbReference>
<dbReference type="PANTHER" id="PTHR43812:SF2">
    <property type="entry name" value="FLAVIN REDUCTASE LIKE DOMAIN-CONTAINING PROTEIN"/>
    <property type="match status" value="1"/>
</dbReference>
<name>A0A934MFF8_9HYPH</name>
<evidence type="ECO:0000313" key="2">
    <source>
        <dbReference type="EMBL" id="MBJ3774880.1"/>
    </source>
</evidence>